<organism evidence="4 5">
    <name type="scientific">Lentiprolixibacter aurantiacus</name>
    <dbReference type="NCBI Taxonomy" id="2993939"/>
    <lineage>
        <taxon>Bacteria</taxon>
        <taxon>Pseudomonadati</taxon>
        <taxon>Bacteroidota</taxon>
        <taxon>Flavobacteriia</taxon>
        <taxon>Flavobacteriales</taxon>
        <taxon>Flavobacteriaceae</taxon>
        <taxon>Lentiprolixibacter</taxon>
    </lineage>
</organism>
<evidence type="ECO:0000313" key="5">
    <source>
        <dbReference type="Proteomes" id="UP001207116"/>
    </source>
</evidence>
<dbReference type="PANTHER" id="PTHR43800:SF1">
    <property type="entry name" value="PEPTIDYL-LYSINE N-ACETYLTRANSFERASE YJAB"/>
    <property type="match status" value="1"/>
</dbReference>
<sequence length="140" mass="16089">MAKQIQLLFRASYAIEAQLLGADDFPPLKRELESYMQSKNTFYGYYSEGNLAAAMEIDARPKSTHIQSLVVHPDYFRRGIGRALVNFVFENYTSEVFTVETGAANGPATELYLKCGFEERYKYNTDHGIRKVRFQKQIKV</sequence>
<dbReference type="SUPFAM" id="SSF55729">
    <property type="entry name" value="Acyl-CoA N-acyltransferases (Nat)"/>
    <property type="match status" value="1"/>
</dbReference>
<dbReference type="Pfam" id="PF00583">
    <property type="entry name" value="Acetyltransf_1"/>
    <property type="match status" value="1"/>
</dbReference>
<dbReference type="PROSITE" id="PS51186">
    <property type="entry name" value="GNAT"/>
    <property type="match status" value="1"/>
</dbReference>
<keyword evidence="2" id="KW-0012">Acyltransferase</keyword>
<dbReference type="EMBL" id="JAPFQP010000003">
    <property type="protein sequence ID" value="MCX2720013.1"/>
    <property type="molecule type" value="Genomic_DNA"/>
</dbReference>
<dbReference type="InterPro" id="IPR016181">
    <property type="entry name" value="Acyl_CoA_acyltransferase"/>
</dbReference>
<accession>A0AAE3MM97</accession>
<keyword evidence="1" id="KW-0808">Transferase</keyword>
<dbReference type="CDD" id="cd04301">
    <property type="entry name" value="NAT_SF"/>
    <property type="match status" value="1"/>
</dbReference>
<evidence type="ECO:0000313" key="4">
    <source>
        <dbReference type="EMBL" id="MCX2720013.1"/>
    </source>
</evidence>
<keyword evidence="5" id="KW-1185">Reference proteome</keyword>
<name>A0AAE3MM97_9FLAO</name>
<dbReference type="AlphaFoldDB" id="A0AAE3MM97"/>
<proteinExistence type="predicted"/>
<evidence type="ECO:0000256" key="1">
    <source>
        <dbReference type="ARBA" id="ARBA00022679"/>
    </source>
</evidence>
<dbReference type="PANTHER" id="PTHR43800">
    <property type="entry name" value="PEPTIDYL-LYSINE N-ACETYLTRANSFERASE YJAB"/>
    <property type="match status" value="1"/>
</dbReference>
<comment type="caution">
    <text evidence="4">The sequence shown here is derived from an EMBL/GenBank/DDBJ whole genome shotgun (WGS) entry which is preliminary data.</text>
</comment>
<evidence type="ECO:0000256" key="2">
    <source>
        <dbReference type="ARBA" id="ARBA00023315"/>
    </source>
</evidence>
<dbReference type="Proteomes" id="UP001207116">
    <property type="component" value="Unassembled WGS sequence"/>
</dbReference>
<dbReference type="Gene3D" id="3.40.630.30">
    <property type="match status" value="1"/>
</dbReference>
<dbReference type="RefSeq" id="WP_266013367.1">
    <property type="nucleotide sequence ID" value="NZ_JAPFQP010000003.1"/>
</dbReference>
<dbReference type="GO" id="GO:0016747">
    <property type="term" value="F:acyltransferase activity, transferring groups other than amino-acyl groups"/>
    <property type="evidence" value="ECO:0007669"/>
    <property type="project" value="InterPro"/>
</dbReference>
<protein>
    <submittedName>
        <fullName evidence="4">GNAT family N-acetyltransferase</fullName>
    </submittedName>
</protein>
<feature type="domain" description="N-acetyltransferase" evidence="3">
    <location>
        <begin position="3"/>
        <end position="139"/>
    </location>
</feature>
<reference evidence="4" key="1">
    <citation type="submission" date="2022-11" db="EMBL/GenBank/DDBJ databases">
        <title>The characterization of three novel Bacteroidetes species and genomic analysis of their roles in tidal elemental geochemical cycles.</title>
        <authorList>
            <person name="Ma K.-J."/>
        </authorList>
    </citation>
    <scope>NUCLEOTIDE SEQUENCE</scope>
    <source>
        <strain evidence="4">M415</strain>
    </source>
</reference>
<evidence type="ECO:0000259" key="3">
    <source>
        <dbReference type="PROSITE" id="PS51186"/>
    </source>
</evidence>
<dbReference type="InterPro" id="IPR000182">
    <property type="entry name" value="GNAT_dom"/>
</dbReference>
<gene>
    <name evidence="4" type="ORF">OO016_10410</name>
</gene>